<dbReference type="PIRSF" id="PIRSF001461">
    <property type="entry name" value="RPE"/>
    <property type="match status" value="1"/>
</dbReference>
<accession>A0AAU9EFG1</accession>
<dbReference type="GO" id="GO:0019323">
    <property type="term" value="P:pentose catabolic process"/>
    <property type="evidence" value="ECO:0007669"/>
    <property type="project" value="UniProtKB-UniRule"/>
</dbReference>
<keyword evidence="13" id="KW-0464">Manganese</keyword>
<dbReference type="GO" id="GO:0006098">
    <property type="term" value="P:pentose-phosphate shunt"/>
    <property type="evidence" value="ECO:0007669"/>
    <property type="project" value="UniProtKB-UniRule"/>
</dbReference>
<keyword evidence="16" id="KW-1185">Reference proteome</keyword>
<evidence type="ECO:0000256" key="6">
    <source>
        <dbReference type="ARBA" id="ARBA00009541"/>
    </source>
</evidence>
<dbReference type="KEGG" id="dmp:FAK_03600"/>
<evidence type="ECO:0000256" key="7">
    <source>
        <dbReference type="ARBA" id="ARBA00013188"/>
    </source>
</evidence>
<dbReference type="SUPFAM" id="SSF51366">
    <property type="entry name" value="Ribulose-phoshate binding barrel"/>
    <property type="match status" value="1"/>
</dbReference>
<evidence type="ECO:0000256" key="11">
    <source>
        <dbReference type="PIRNR" id="PIRNR001461"/>
    </source>
</evidence>
<dbReference type="AlphaFoldDB" id="A0AAU9EFG1"/>
<keyword evidence="8 10" id="KW-0479">Metal-binding</keyword>
<dbReference type="Pfam" id="PF00834">
    <property type="entry name" value="Ribul_P_3_epim"/>
    <property type="match status" value="1"/>
</dbReference>
<dbReference type="Proteomes" id="UP001366166">
    <property type="component" value="Chromosome"/>
</dbReference>
<dbReference type="HAMAP" id="MF_02227">
    <property type="entry name" value="RPE"/>
    <property type="match status" value="1"/>
</dbReference>
<evidence type="ECO:0000313" key="15">
    <source>
        <dbReference type="EMBL" id="BEQ13294.1"/>
    </source>
</evidence>
<feature type="binding site" evidence="10">
    <location>
        <begin position="174"/>
        <end position="176"/>
    </location>
    <ligand>
        <name>substrate</name>
    </ligand>
</feature>
<dbReference type="NCBIfam" id="TIGR01163">
    <property type="entry name" value="rpe"/>
    <property type="match status" value="1"/>
</dbReference>
<dbReference type="PANTHER" id="PTHR11749">
    <property type="entry name" value="RIBULOSE-5-PHOSPHATE-3-EPIMERASE"/>
    <property type="match status" value="1"/>
</dbReference>
<evidence type="ECO:0000313" key="16">
    <source>
        <dbReference type="Proteomes" id="UP001366166"/>
    </source>
</evidence>
<comment type="cofactor">
    <cofactor evidence="5">
        <name>Fe(2+)</name>
        <dbReference type="ChEBI" id="CHEBI:29033"/>
    </cofactor>
</comment>
<dbReference type="InterPro" id="IPR000056">
    <property type="entry name" value="Ribul_P_3_epim-like"/>
</dbReference>
<comment type="similarity">
    <text evidence="6 10 11">Belongs to the ribulose-phosphate 3-epimerase family.</text>
</comment>
<protein>
    <recommendedName>
        <fullName evidence="7 10">Ribulose-phosphate 3-epimerase</fullName>
        <ecNumber evidence="7 10">5.1.3.1</ecNumber>
    </recommendedName>
</protein>
<evidence type="ECO:0000256" key="14">
    <source>
        <dbReference type="PIRSR" id="PIRSR001461-3"/>
    </source>
</evidence>
<comment type="catalytic activity">
    <reaction evidence="1 10 11">
        <text>D-ribulose 5-phosphate = D-xylulose 5-phosphate</text>
        <dbReference type="Rhea" id="RHEA:13677"/>
        <dbReference type="ChEBI" id="CHEBI:57737"/>
        <dbReference type="ChEBI" id="CHEBI:58121"/>
        <dbReference type="EC" id="5.1.3.1"/>
    </reaction>
</comment>
<gene>
    <name evidence="10" type="primary">rpe</name>
    <name evidence="15" type="ORF">FAK_03600</name>
</gene>
<keyword evidence="10 11" id="KW-0119">Carbohydrate metabolism</keyword>
<feature type="active site" description="Proton acceptor" evidence="10 12">
    <location>
        <position position="34"/>
    </location>
</feature>
<feature type="binding site" evidence="14">
    <location>
        <position position="176"/>
    </location>
    <ligand>
        <name>substrate</name>
    </ligand>
</feature>
<comment type="function">
    <text evidence="10">Catalyzes the reversible epimerization of D-ribulose 5-phosphate to D-xylulose 5-phosphate.</text>
</comment>
<evidence type="ECO:0000256" key="9">
    <source>
        <dbReference type="ARBA" id="ARBA00023235"/>
    </source>
</evidence>
<organism evidence="15 16">
    <name type="scientific">Desulfoferula mesophila</name>
    <dbReference type="NCBI Taxonomy" id="3058419"/>
    <lineage>
        <taxon>Bacteria</taxon>
        <taxon>Pseudomonadati</taxon>
        <taxon>Thermodesulfobacteriota</taxon>
        <taxon>Desulfarculia</taxon>
        <taxon>Desulfarculales</taxon>
        <taxon>Desulfarculaceae</taxon>
        <taxon>Desulfoferula</taxon>
    </lineage>
</organism>
<comment type="cofactor">
    <cofactor evidence="4">
        <name>Zn(2+)</name>
        <dbReference type="ChEBI" id="CHEBI:29105"/>
    </cofactor>
</comment>
<keyword evidence="13" id="KW-0170">Cobalt</keyword>
<evidence type="ECO:0000256" key="3">
    <source>
        <dbReference type="ARBA" id="ARBA00001941"/>
    </source>
</evidence>
<dbReference type="PROSITE" id="PS01086">
    <property type="entry name" value="RIBUL_P_3_EPIMER_2"/>
    <property type="match status" value="1"/>
</dbReference>
<evidence type="ECO:0000256" key="1">
    <source>
        <dbReference type="ARBA" id="ARBA00001782"/>
    </source>
</evidence>
<reference evidence="16" key="1">
    <citation type="journal article" date="2023" name="Arch. Microbiol.">
        <title>Desulfoferula mesophilus gen. nov. sp. nov., a mesophilic sulfate-reducing bacterium isolated from a brackish lake sediment.</title>
        <authorList>
            <person name="Watanabe T."/>
            <person name="Yabe T."/>
            <person name="Tsuji J.M."/>
            <person name="Fukui M."/>
        </authorList>
    </citation>
    <scope>NUCLEOTIDE SEQUENCE [LARGE SCALE GENOMIC DNA]</scope>
    <source>
        <strain evidence="16">12FAK</strain>
    </source>
</reference>
<dbReference type="GO" id="GO:0005737">
    <property type="term" value="C:cytoplasm"/>
    <property type="evidence" value="ECO:0007669"/>
    <property type="project" value="UniProtKB-ARBA"/>
</dbReference>
<dbReference type="GO" id="GO:0046872">
    <property type="term" value="F:metal ion binding"/>
    <property type="evidence" value="ECO:0007669"/>
    <property type="project" value="UniProtKB-UniRule"/>
</dbReference>
<dbReference type="EC" id="5.1.3.1" evidence="7 10"/>
<evidence type="ECO:0000256" key="10">
    <source>
        <dbReference type="HAMAP-Rule" id="MF_02227"/>
    </source>
</evidence>
<feature type="binding site" evidence="10 14">
    <location>
        <position position="7"/>
    </location>
    <ligand>
        <name>substrate</name>
    </ligand>
</feature>
<proteinExistence type="inferred from homology"/>
<comment type="cofactor">
    <cofactor evidence="10 13">
        <name>a divalent metal cation</name>
        <dbReference type="ChEBI" id="CHEBI:60240"/>
    </cofactor>
    <text evidence="10 13">Binds 1 divalent metal cation per subunit.</text>
</comment>
<evidence type="ECO:0000256" key="12">
    <source>
        <dbReference type="PIRSR" id="PIRSR001461-1"/>
    </source>
</evidence>
<dbReference type="EMBL" id="AP028679">
    <property type="protein sequence ID" value="BEQ13294.1"/>
    <property type="molecule type" value="Genomic_DNA"/>
</dbReference>
<keyword evidence="13" id="KW-0862">Zinc</keyword>
<name>A0AAU9EFG1_9BACT</name>
<dbReference type="Gene3D" id="3.20.20.70">
    <property type="entry name" value="Aldolase class I"/>
    <property type="match status" value="1"/>
</dbReference>
<feature type="binding site" evidence="10 13">
    <location>
        <position position="32"/>
    </location>
    <ligand>
        <name>a divalent metal cation</name>
        <dbReference type="ChEBI" id="CHEBI:60240"/>
    </ligand>
</feature>
<evidence type="ECO:0000256" key="8">
    <source>
        <dbReference type="ARBA" id="ARBA00022723"/>
    </source>
</evidence>
<dbReference type="InterPro" id="IPR011060">
    <property type="entry name" value="RibuloseP-bd_barrel"/>
</dbReference>
<evidence type="ECO:0000256" key="4">
    <source>
        <dbReference type="ARBA" id="ARBA00001947"/>
    </source>
</evidence>
<dbReference type="InterPro" id="IPR013785">
    <property type="entry name" value="Aldolase_TIM"/>
</dbReference>
<feature type="binding site" evidence="10 13">
    <location>
        <position position="65"/>
    </location>
    <ligand>
        <name>a divalent metal cation</name>
        <dbReference type="ChEBI" id="CHEBI:60240"/>
    </ligand>
</feature>
<evidence type="ECO:0000256" key="13">
    <source>
        <dbReference type="PIRSR" id="PIRSR001461-2"/>
    </source>
</evidence>
<sequence length="221" mass="23440">MIKIAPSILSSDFARLGDEVRAVEAAGADWIHVDVMDGHFVPNLTIGPPVVKALRPVTKLPLDCHLMISNPDDFLESFVAAGADWISVHLEVCPHLQRTLSRIRELGAKAGVALNPHTSLDGLEWVLGDLDYVLMMSVNPGFSGQAFIPAVVDKVARFREMAAGAGKDILIQVDGGIDAGTIGRMYAAGARCFVSGSYLFGHAGGYAAGVDELRAKAEADS</sequence>
<comment type="cofactor">
    <cofactor evidence="3">
        <name>Co(2+)</name>
        <dbReference type="ChEBI" id="CHEBI:48828"/>
    </cofactor>
</comment>
<feature type="binding site" evidence="10 13">
    <location>
        <position position="34"/>
    </location>
    <ligand>
        <name>a divalent metal cation</name>
        <dbReference type="ChEBI" id="CHEBI:60240"/>
    </ligand>
</feature>
<dbReference type="NCBIfam" id="NF004076">
    <property type="entry name" value="PRK05581.1-4"/>
    <property type="match status" value="1"/>
</dbReference>
<evidence type="ECO:0000256" key="2">
    <source>
        <dbReference type="ARBA" id="ARBA00001936"/>
    </source>
</evidence>
<feature type="active site" description="Proton donor" evidence="10 12">
    <location>
        <position position="174"/>
    </location>
</feature>
<feature type="binding site" evidence="10 14">
    <location>
        <begin position="141"/>
        <end position="144"/>
    </location>
    <ligand>
        <name>substrate</name>
    </ligand>
</feature>
<dbReference type="PROSITE" id="PS01085">
    <property type="entry name" value="RIBUL_P_3_EPIMER_1"/>
    <property type="match status" value="1"/>
</dbReference>
<comment type="pathway">
    <text evidence="10">Carbohydrate degradation.</text>
</comment>
<feature type="binding site" evidence="10 13">
    <location>
        <position position="174"/>
    </location>
    <ligand>
        <name>a divalent metal cation</name>
        <dbReference type="ChEBI" id="CHEBI:60240"/>
    </ligand>
</feature>
<dbReference type="InterPro" id="IPR026019">
    <property type="entry name" value="Ribul_P_3_epim"/>
</dbReference>
<feature type="binding site" evidence="10 14">
    <location>
        <position position="65"/>
    </location>
    <ligand>
        <name>substrate</name>
    </ligand>
</feature>
<dbReference type="RefSeq" id="WP_338604857.1">
    <property type="nucleotide sequence ID" value="NZ_AP028679.1"/>
</dbReference>
<evidence type="ECO:0000256" key="5">
    <source>
        <dbReference type="ARBA" id="ARBA00001954"/>
    </source>
</evidence>
<comment type="cofactor">
    <cofactor evidence="2">
        <name>Mn(2+)</name>
        <dbReference type="ChEBI" id="CHEBI:29035"/>
    </cofactor>
</comment>
<dbReference type="GO" id="GO:0004750">
    <property type="term" value="F:D-ribulose-phosphate 3-epimerase activity"/>
    <property type="evidence" value="ECO:0007669"/>
    <property type="project" value="UniProtKB-UniRule"/>
</dbReference>
<keyword evidence="9 10" id="KW-0413">Isomerase</keyword>
<dbReference type="CDD" id="cd00429">
    <property type="entry name" value="RPE"/>
    <property type="match status" value="1"/>
</dbReference>
<feature type="binding site" evidence="10 14">
    <location>
        <begin position="196"/>
        <end position="197"/>
    </location>
    <ligand>
        <name>substrate</name>
    </ligand>
</feature>
<dbReference type="FunFam" id="3.20.20.70:FF:000004">
    <property type="entry name" value="Ribulose-phosphate 3-epimerase"/>
    <property type="match status" value="1"/>
</dbReference>